<dbReference type="KEGG" id="aram:KAR29_06085"/>
<dbReference type="InterPro" id="IPR054566">
    <property type="entry name" value="ManC/GMP-like_b-helix"/>
</dbReference>
<feature type="domain" description="Nucleotidyl transferase" evidence="9">
    <location>
        <begin position="7"/>
        <end position="279"/>
    </location>
</feature>
<sequence length="458" mass="50374">MRPPLQAVILAGGGGTRLWPLSREEVPKQFLALSGKESLLQGTFRRLMPLCGDRIRVVAGERWDSQILHQARQIGLDGEGLLLTEPTGRNTAPAIALALAASLDEGLDETTPLLVCPSDHVIDDERAFADAVEAGLEACDDGRLVTFGIVPDAAETGFGYIRLGRARGRWREVSAFVEKPDAERARAYVDSGEYLWNGGIFLFRLGDMAAAFDRHLPELGALMRRGREALLAAFAGLPALSVDVAVMERADNVAVVPLDAGWTDLGSWDALYEHGDKDERGNLLVGDVLAGECRNCLIRGDGRLVAASGVEDLLVVDTADALFIAPRGSSQKVRDIAESLRARGRRELWQAPESARHWGDYRILYEGDGVKIKRIRVLPGKSLSLQYHHHRSEHWIVVSGTARVVQDDREFFIHEGESAFIGKHQLHRLSNPGRLPLEIIEVQNGPYLGEDDIVRVDR</sequence>
<dbReference type="GO" id="GO:0000271">
    <property type="term" value="P:polysaccharide biosynthetic process"/>
    <property type="evidence" value="ECO:0007669"/>
    <property type="project" value="InterPro"/>
</dbReference>
<gene>
    <name evidence="12" type="ORF">KAR29_06085</name>
</gene>
<dbReference type="AlphaFoldDB" id="A0A9Q7ARI6"/>
<evidence type="ECO:0000256" key="2">
    <source>
        <dbReference type="ARBA" id="ARBA00012387"/>
    </source>
</evidence>
<dbReference type="GO" id="GO:0004475">
    <property type="term" value="F:mannose-1-phosphate guanylyltransferase (GTP) activity"/>
    <property type="evidence" value="ECO:0007669"/>
    <property type="project" value="UniProtKB-EC"/>
</dbReference>
<dbReference type="RefSeq" id="WP_274374724.1">
    <property type="nucleotide sequence ID" value="NZ_CP072943.1"/>
</dbReference>
<evidence type="ECO:0000313" key="12">
    <source>
        <dbReference type="EMBL" id="QTX33437.1"/>
    </source>
</evidence>
<dbReference type="NCBIfam" id="TIGR01479">
    <property type="entry name" value="GMP_PMI"/>
    <property type="match status" value="1"/>
</dbReference>
<dbReference type="InterPro" id="IPR006375">
    <property type="entry name" value="Man1P_GuaTrfase/Man6P_Isoase"/>
</dbReference>
<proteinExistence type="inferred from homology"/>
<accession>A0A9Q7ARI6</accession>
<evidence type="ECO:0000259" key="11">
    <source>
        <dbReference type="Pfam" id="PF22640"/>
    </source>
</evidence>
<dbReference type="Gene3D" id="2.60.120.10">
    <property type="entry name" value="Jelly Rolls"/>
    <property type="match status" value="1"/>
</dbReference>
<reference evidence="13" key="1">
    <citation type="submission" date="2021-04" db="EMBL/GenBank/DDBJ databases">
        <title>A novel Synergistetes isolate from a pyrite-forming mixed culture.</title>
        <authorList>
            <person name="Bunk B."/>
            <person name="Sproer C."/>
            <person name="Spring S."/>
            <person name="Pester M."/>
        </authorList>
    </citation>
    <scope>NUCLEOTIDE SEQUENCE [LARGE SCALE GENOMIC DNA]</scope>
    <source>
        <strain evidence="13">J.5.4.2-T.3.5.2</strain>
    </source>
</reference>
<dbReference type="SUPFAM" id="SSF53448">
    <property type="entry name" value="Nucleotide-diphospho-sugar transferases"/>
    <property type="match status" value="1"/>
</dbReference>
<evidence type="ECO:0000256" key="7">
    <source>
        <dbReference type="ARBA" id="ARBA00047343"/>
    </source>
</evidence>
<feature type="domain" description="MannoseP isomerase/GMP-like beta-helix" evidence="11">
    <location>
        <begin position="292"/>
        <end position="340"/>
    </location>
</feature>
<feature type="domain" description="Mannose-6-phosphate isomerase type II C-terminal" evidence="10">
    <location>
        <begin position="347"/>
        <end position="457"/>
    </location>
</feature>
<evidence type="ECO:0000259" key="9">
    <source>
        <dbReference type="Pfam" id="PF00483"/>
    </source>
</evidence>
<dbReference type="GO" id="GO:0005525">
    <property type="term" value="F:GTP binding"/>
    <property type="evidence" value="ECO:0007669"/>
    <property type="project" value="UniProtKB-KW"/>
</dbReference>
<dbReference type="Gene3D" id="3.90.550.10">
    <property type="entry name" value="Spore Coat Polysaccharide Biosynthesis Protein SpsA, Chain A"/>
    <property type="match status" value="1"/>
</dbReference>
<dbReference type="EMBL" id="CP072943">
    <property type="protein sequence ID" value="QTX33437.1"/>
    <property type="molecule type" value="Genomic_DNA"/>
</dbReference>
<dbReference type="PANTHER" id="PTHR46390:SF1">
    <property type="entry name" value="MANNOSE-1-PHOSPHATE GUANYLYLTRANSFERASE"/>
    <property type="match status" value="1"/>
</dbReference>
<dbReference type="Pfam" id="PF00483">
    <property type="entry name" value="NTP_transferase"/>
    <property type="match status" value="1"/>
</dbReference>
<evidence type="ECO:0000259" key="10">
    <source>
        <dbReference type="Pfam" id="PF01050"/>
    </source>
</evidence>
<dbReference type="PANTHER" id="PTHR46390">
    <property type="entry name" value="MANNOSE-1-PHOSPHATE GUANYLYLTRANSFERASE"/>
    <property type="match status" value="1"/>
</dbReference>
<keyword evidence="3 12" id="KW-0808">Transferase</keyword>
<dbReference type="CDD" id="cd02509">
    <property type="entry name" value="GDP-M1P_Guanylyltransferase"/>
    <property type="match status" value="1"/>
</dbReference>
<dbReference type="InterPro" id="IPR051161">
    <property type="entry name" value="Mannose-6P_isomerase_type2"/>
</dbReference>
<dbReference type="InterPro" id="IPR001538">
    <property type="entry name" value="Man6P_isomerase-2_C"/>
</dbReference>
<dbReference type="InterPro" id="IPR049577">
    <property type="entry name" value="GMPP_N"/>
</dbReference>
<evidence type="ECO:0000256" key="1">
    <source>
        <dbReference type="ARBA" id="ARBA00006115"/>
    </source>
</evidence>
<evidence type="ECO:0000256" key="8">
    <source>
        <dbReference type="RuleBase" id="RU004190"/>
    </source>
</evidence>
<keyword evidence="5" id="KW-0547">Nucleotide-binding</keyword>
<dbReference type="GO" id="GO:0009298">
    <property type="term" value="P:GDP-mannose biosynthetic process"/>
    <property type="evidence" value="ECO:0007669"/>
    <property type="project" value="TreeGrafter"/>
</dbReference>
<evidence type="ECO:0000256" key="4">
    <source>
        <dbReference type="ARBA" id="ARBA00022695"/>
    </source>
</evidence>
<dbReference type="Pfam" id="PF22640">
    <property type="entry name" value="ManC_GMP_beta-helix"/>
    <property type="match status" value="1"/>
</dbReference>
<dbReference type="GO" id="GO:0016853">
    <property type="term" value="F:isomerase activity"/>
    <property type="evidence" value="ECO:0007669"/>
    <property type="project" value="UniProtKB-KW"/>
</dbReference>
<organism evidence="12 13">
    <name type="scientific">Aminithiophilus ramosus</name>
    <dbReference type="NCBI Taxonomy" id="3029084"/>
    <lineage>
        <taxon>Bacteria</taxon>
        <taxon>Thermotogati</taxon>
        <taxon>Synergistota</taxon>
        <taxon>Synergistia</taxon>
        <taxon>Synergistales</taxon>
        <taxon>Aminithiophilaceae</taxon>
        <taxon>Aminithiophilus</taxon>
    </lineage>
</organism>
<name>A0A9Q7ARI6_9BACT</name>
<comment type="similarity">
    <text evidence="1 8">Belongs to the mannose-6-phosphate isomerase type 2 family.</text>
</comment>
<keyword evidence="6" id="KW-0342">GTP-binding</keyword>
<dbReference type="InterPro" id="IPR014710">
    <property type="entry name" value="RmlC-like_jellyroll"/>
</dbReference>
<dbReference type="EC" id="2.7.7.13" evidence="2"/>
<keyword evidence="13" id="KW-1185">Reference proteome</keyword>
<evidence type="ECO:0000313" key="13">
    <source>
        <dbReference type="Proteomes" id="UP000671879"/>
    </source>
</evidence>
<keyword evidence="4 12" id="KW-0548">Nucleotidyltransferase</keyword>
<dbReference type="Pfam" id="PF01050">
    <property type="entry name" value="MannoseP_isomer"/>
    <property type="match status" value="1"/>
</dbReference>
<dbReference type="SUPFAM" id="SSF51182">
    <property type="entry name" value="RmlC-like cupins"/>
    <property type="match status" value="1"/>
</dbReference>
<evidence type="ECO:0000256" key="5">
    <source>
        <dbReference type="ARBA" id="ARBA00022741"/>
    </source>
</evidence>
<evidence type="ECO:0000256" key="6">
    <source>
        <dbReference type="ARBA" id="ARBA00023134"/>
    </source>
</evidence>
<comment type="catalytic activity">
    <reaction evidence="7">
        <text>alpha-D-mannose 1-phosphate + GTP + H(+) = GDP-alpha-D-mannose + diphosphate</text>
        <dbReference type="Rhea" id="RHEA:15229"/>
        <dbReference type="ChEBI" id="CHEBI:15378"/>
        <dbReference type="ChEBI" id="CHEBI:33019"/>
        <dbReference type="ChEBI" id="CHEBI:37565"/>
        <dbReference type="ChEBI" id="CHEBI:57527"/>
        <dbReference type="ChEBI" id="CHEBI:58409"/>
        <dbReference type="EC" id="2.7.7.13"/>
    </reaction>
</comment>
<keyword evidence="12" id="KW-0413">Isomerase</keyword>
<dbReference type="InterPro" id="IPR005835">
    <property type="entry name" value="NTP_transferase_dom"/>
</dbReference>
<dbReference type="InterPro" id="IPR029044">
    <property type="entry name" value="Nucleotide-diphossugar_trans"/>
</dbReference>
<dbReference type="Proteomes" id="UP000671879">
    <property type="component" value="Chromosome"/>
</dbReference>
<evidence type="ECO:0000256" key="3">
    <source>
        <dbReference type="ARBA" id="ARBA00022679"/>
    </source>
</evidence>
<dbReference type="InterPro" id="IPR011051">
    <property type="entry name" value="RmlC_Cupin_sf"/>
</dbReference>
<protein>
    <recommendedName>
        <fullName evidence="2">mannose-1-phosphate guanylyltransferase</fullName>
        <ecNumber evidence="2">2.7.7.13</ecNumber>
    </recommendedName>
</protein>
<dbReference type="FunFam" id="3.90.550.10:FF:000046">
    <property type="entry name" value="Mannose-1-phosphate guanylyltransferase (GDP)"/>
    <property type="match status" value="1"/>
</dbReference>
<dbReference type="CDD" id="cd02213">
    <property type="entry name" value="cupin_PMI_typeII_C"/>
    <property type="match status" value="1"/>
</dbReference>